<sequence>MQISELYGAINADTLEFSDGMLGSVMRSYSKAQESQGTPDK</sequence>
<reference evidence="1" key="1">
    <citation type="submission" date="2021-02" db="EMBL/GenBank/DDBJ databases">
        <authorList>
            <person name="Nowell W R."/>
        </authorList>
    </citation>
    <scope>NUCLEOTIDE SEQUENCE</scope>
</reference>
<accession>A0A8S2YH70</accession>
<name>A0A8S2YH70_9BILA</name>
<dbReference type="EMBL" id="CAJOBI010158780">
    <property type="protein sequence ID" value="CAF4842353.1"/>
    <property type="molecule type" value="Genomic_DNA"/>
</dbReference>
<feature type="non-terminal residue" evidence="1">
    <location>
        <position position="1"/>
    </location>
</feature>
<dbReference type="EMBL" id="CAJOBJ010181212">
    <property type="protein sequence ID" value="CAF4918905.1"/>
    <property type="molecule type" value="Genomic_DNA"/>
</dbReference>
<evidence type="ECO:0000313" key="1">
    <source>
        <dbReference type="EMBL" id="CAF4558119.1"/>
    </source>
</evidence>
<comment type="caution">
    <text evidence="1">The sequence shown here is derived from an EMBL/GenBank/DDBJ whole genome shotgun (WGS) entry which is preliminary data.</text>
</comment>
<dbReference type="AlphaFoldDB" id="A0A8S2YH70"/>
<evidence type="ECO:0000313" key="2">
    <source>
        <dbReference type="EMBL" id="CAF4842353.1"/>
    </source>
</evidence>
<evidence type="ECO:0000313" key="4">
    <source>
        <dbReference type="Proteomes" id="UP000681967"/>
    </source>
</evidence>
<dbReference type="EMBL" id="CAJOBH010089580">
    <property type="protein sequence ID" value="CAF4558119.1"/>
    <property type="molecule type" value="Genomic_DNA"/>
</dbReference>
<dbReference type="Proteomes" id="UP000681720">
    <property type="component" value="Unassembled WGS sequence"/>
</dbReference>
<evidence type="ECO:0000313" key="3">
    <source>
        <dbReference type="EMBL" id="CAF4918905.1"/>
    </source>
</evidence>
<proteinExistence type="predicted"/>
<organism evidence="1 4">
    <name type="scientific">Rotaria magnacalcarata</name>
    <dbReference type="NCBI Taxonomy" id="392030"/>
    <lineage>
        <taxon>Eukaryota</taxon>
        <taxon>Metazoa</taxon>
        <taxon>Spiralia</taxon>
        <taxon>Gnathifera</taxon>
        <taxon>Rotifera</taxon>
        <taxon>Eurotatoria</taxon>
        <taxon>Bdelloidea</taxon>
        <taxon>Philodinida</taxon>
        <taxon>Philodinidae</taxon>
        <taxon>Rotaria</taxon>
    </lineage>
</organism>
<protein>
    <submittedName>
        <fullName evidence="1">Uncharacterized protein</fullName>
    </submittedName>
</protein>
<dbReference type="Proteomes" id="UP000676336">
    <property type="component" value="Unassembled WGS sequence"/>
</dbReference>
<gene>
    <name evidence="1" type="ORF">BYL167_LOCUS38396</name>
    <name evidence="3" type="ORF">GIL414_LOCUS52705</name>
    <name evidence="2" type="ORF">SMN809_LOCUS48995</name>
</gene>
<dbReference type="Proteomes" id="UP000681967">
    <property type="component" value="Unassembled WGS sequence"/>
</dbReference>